<dbReference type="AlphaFoldDB" id="A0A0M3J2K6"/>
<dbReference type="Proteomes" id="UP000267096">
    <property type="component" value="Unassembled WGS sequence"/>
</dbReference>
<reference evidence="5" key="1">
    <citation type="submission" date="2017-02" db="UniProtKB">
        <authorList>
            <consortium name="WormBaseParasite"/>
        </authorList>
    </citation>
    <scope>IDENTIFICATION</scope>
</reference>
<feature type="region of interest" description="Disordered" evidence="1">
    <location>
        <begin position="30"/>
        <end position="49"/>
    </location>
</feature>
<reference evidence="3 4" key="2">
    <citation type="submission" date="2018-11" db="EMBL/GenBank/DDBJ databases">
        <authorList>
            <consortium name="Pathogen Informatics"/>
        </authorList>
    </citation>
    <scope>NUCLEOTIDE SEQUENCE [LARGE SCALE GENOMIC DNA]</scope>
</reference>
<keyword evidence="4" id="KW-1185">Reference proteome</keyword>
<feature type="signal peptide" evidence="2">
    <location>
        <begin position="1"/>
        <end position="19"/>
    </location>
</feature>
<sequence length="152" mass="17728">MRSSLFRFIVLAIVVTVNAGYVKEIARRYRPRNHTPPRDSNDTEQQFANGTLNFPTNVDTAMCGEPKFADFIDSGLRHYQHDMGQLSKYILDQIVRARYWGNYVVHAQMIGSSRQGLDWQTLTNSDIFQHLNKHNCYYHDTQTYILILRIVT</sequence>
<evidence type="ECO:0000256" key="1">
    <source>
        <dbReference type="SAM" id="MobiDB-lite"/>
    </source>
</evidence>
<evidence type="ECO:0000256" key="2">
    <source>
        <dbReference type="SAM" id="SignalP"/>
    </source>
</evidence>
<dbReference type="WBParaSite" id="ASIM_0000176501-mRNA-1">
    <property type="protein sequence ID" value="ASIM_0000176501-mRNA-1"/>
    <property type="gene ID" value="ASIM_0000176501"/>
</dbReference>
<proteinExistence type="predicted"/>
<dbReference type="EMBL" id="UYRR01001848">
    <property type="protein sequence ID" value="VDK18995.1"/>
    <property type="molecule type" value="Genomic_DNA"/>
</dbReference>
<organism evidence="5">
    <name type="scientific">Anisakis simplex</name>
    <name type="common">Herring worm</name>
    <dbReference type="NCBI Taxonomy" id="6269"/>
    <lineage>
        <taxon>Eukaryota</taxon>
        <taxon>Metazoa</taxon>
        <taxon>Ecdysozoa</taxon>
        <taxon>Nematoda</taxon>
        <taxon>Chromadorea</taxon>
        <taxon>Rhabditida</taxon>
        <taxon>Spirurina</taxon>
        <taxon>Ascaridomorpha</taxon>
        <taxon>Ascaridoidea</taxon>
        <taxon>Anisakidae</taxon>
        <taxon>Anisakis</taxon>
        <taxon>Anisakis simplex complex</taxon>
    </lineage>
</organism>
<dbReference type="OrthoDB" id="5863604at2759"/>
<keyword evidence="2" id="KW-0732">Signal</keyword>
<name>A0A0M3J2K6_ANISI</name>
<evidence type="ECO:0000313" key="4">
    <source>
        <dbReference type="Proteomes" id="UP000267096"/>
    </source>
</evidence>
<evidence type="ECO:0000313" key="5">
    <source>
        <dbReference type="WBParaSite" id="ASIM_0000176501-mRNA-1"/>
    </source>
</evidence>
<protein>
    <submittedName>
        <fullName evidence="5">Secreted protein</fullName>
    </submittedName>
</protein>
<feature type="chain" id="PRO_5043120718" evidence="2">
    <location>
        <begin position="20"/>
        <end position="152"/>
    </location>
</feature>
<gene>
    <name evidence="3" type="ORF">ASIM_LOCUS1640</name>
</gene>
<accession>A0A0M3J2K6</accession>
<evidence type="ECO:0000313" key="3">
    <source>
        <dbReference type="EMBL" id="VDK18995.1"/>
    </source>
</evidence>